<dbReference type="Gene3D" id="3.40.50.300">
    <property type="entry name" value="P-loop containing nucleotide triphosphate hydrolases"/>
    <property type="match status" value="1"/>
</dbReference>
<dbReference type="Gene3D" id="3.40.50.720">
    <property type="entry name" value="NAD(P)-binding Rossmann-like Domain"/>
    <property type="match status" value="1"/>
</dbReference>
<evidence type="ECO:0000313" key="3">
    <source>
        <dbReference type="EMBL" id="HII70210.1"/>
    </source>
</evidence>
<name>A0A832T8T8_9EURY</name>
<feature type="domain" description="D-glutamate N-acetyltransferase-like C-terminal" evidence="1">
    <location>
        <begin position="146"/>
        <end position="328"/>
    </location>
</feature>
<sequence length="345" mass="37419">MELPHKPGTPAIILCHGAFDEPHGKTAHGLLRFGRIYDIVAVIDRELAGKTAQDVDPDFPPVPILRSVSEALEELDPEVLLIGAAPPGGKLTPEWKEEIIEAVQAGLDVVSGLHEFLSKDPDISEAAEESGSRLIDVRKPRKELFRVADGSARDVDATVVLTAGTDCAVGKMSAAIELVERLREEGVEAAFLATGQTSIMIGAEDGVVVDRMPGDFMAGAIEELVVRLAEDHEIVVVEGQGALSHPAYSGVTLAILHGAWPDAVVLVHDPVREVRDGFPRFRVPDPRTEVTLIESLSAAEIVSVVLRTWDERLAEKLSSEGYLVERLGDLRRTVDRVLEIHRMGR</sequence>
<comment type="caution">
    <text evidence="3">The sequence shown here is derived from an EMBL/GenBank/DDBJ whole genome shotgun (WGS) entry which is preliminary data.</text>
</comment>
<dbReference type="SUPFAM" id="SSF52540">
    <property type="entry name" value="P-loop containing nucleoside triphosphate hydrolases"/>
    <property type="match status" value="1"/>
</dbReference>
<dbReference type="AlphaFoldDB" id="A0A832T8T8"/>
<evidence type="ECO:0000313" key="4">
    <source>
        <dbReference type="Proteomes" id="UP000619545"/>
    </source>
</evidence>
<evidence type="ECO:0000259" key="1">
    <source>
        <dbReference type="Pfam" id="PF07755"/>
    </source>
</evidence>
<dbReference type="PANTHER" id="PTHR40690:SF1">
    <property type="entry name" value="DUF1611 DOMAIN-CONTAINING PROTEIN"/>
    <property type="match status" value="1"/>
</dbReference>
<dbReference type="InterPro" id="IPR035402">
    <property type="entry name" value="DgcN-like_N"/>
</dbReference>
<dbReference type="GeneID" id="1476670"/>
<reference evidence="3" key="1">
    <citation type="journal article" date="2020" name="bioRxiv">
        <title>A rank-normalized archaeal taxonomy based on genome phylogeny resolves widespread incomplete and uneven classifications.</title>
        <authorList>
            <person name="Rinke C."/>
            <person name="Chuvochina M."/>
            <person name="Mussig A.J."/>
            <person name="Chaumeil P.-A."/>
            <person name="Waite D.W."/>
            <person name="Whitman W.B."/>
            <person name="Parks D.H."/>
            <person name="Hugenholtz P."/>
        </authorList>
    </citation>
    <scope>NUCLEOTIDE SEQUENCE</scope>
    <source>
        <strain evidence="3">UBA8853</strain>
    </source>
</reference>
<dbReference type="InterPro" id="IPR027417">
    <property type="entry name" value="P-loop_NTPase"/>
</dbReference>
<proteinExistence type="predicted"/>
<feature type="domain" description="D-glutamate N-acetyltransferase-like N-terminal" evidence="2">
    <location>
        <begin position="45"/>
        <end position="140"/>
    </location>
</feature>
<evidence type="ECO:0000259" key="2">
    <source>
        <dbReference type="Pfam" id="PF17396"/>
    </source>
</evidence>
<dbReference type="OMA" id="NDADHWD"/>
<gene>
    <name evidence="3" type="ORF">HA336_03135</name>
</gene>
<dbReference type="Pfam" id="PF07755">
    <property type="entry name" value="DUF1611"/>
    <property type="match status" value="1"/>
</dbReference>
<protein>
    <submittedName>
        <fullName evidence="3">DUF1611 domain-containing protein</fullName>
    </submittedName>
</protein>
<accession>A0A832T8T8</accession>
<dbReference type="PIRSF" id="PIRSF026760">
    <property type="entry name" value="UCP026760"/>
    <property type="match status" value="1"/>
</dbReference>
<dbReference type="Proteomes" id="UP000619545">
    <property type="component" value="Unassembled WGS sequence"/>
</dbReference>
<dbReference type="RefSeq" id="WP_011018939.1">
    <property type="nucleotide sequence ID" value="NZ_DUJS01000002.1"/>
</dbReference>
<dbReference type="EMBL" id="DUJS01000002">
    <property type="protein sequence ID" value="HII70210.1"/>
    <property type="molecule type" value="Genomic_DNA"/>
</dbReference>
<organism evidence="3 4">
    <name type="scientific">Methanopyrus kandleri</name>
    <dbReference type="NCBI Taxonomy" id="2320"/>
    <lineage>
        <taxon>Archaea</taxon>
        <taxon>Methanobacteriati</taxon>
        <taxon>Methanobacteriota</taxon>
        <taxon>Methanomada group</taxon>
        <taxon>Methanopyri</taxon>
        <taxon>Methanopyrales</taxon>
        <taxon>Methanopyraceae</taxon>
        <taxon>Methanopyrus</taxon>
    </lineage>
</organism>
<dbReference type="Pfam" id="PF17396">
    <property type="entry name" value="DUF1611_N"/>
    <property type="match status" value="1"/>
</dbReference>
<dbReference type="PANTHER" id="PTHR40690">
    <property type="entry name" value="GLL3100 PROTEIN"/>
    <property type="match status" value="1"/>
</dbReference>
<dbReference type="InterPro" id="IPR035086">
    <property type="entry name" value="DgcN-like_C"/>
</dbReference>
<dbReference type="InterPro" id="IPR011669">
    <property type="entry name" value="DgcN-like"/>
</dbReference>